<dbReference type="InterPro" id="IPR042489">
    <property type="entry name" value="CapZ_alpha_1"/>
</dbReference>
<evidence type="ECO:0000313" key="4">
    <source>
        <dbReference type="EMBL" id="BEI89493.1"/>
    </source>
</evidence>
<evidence type="ECO:0000256" key="1">
    <source>
        <dbReference type="ARBA" id="ARBA00022467"/>
    </source>
</evidence>
<dbReference type="GO" id="GO:0051015">
    <property type="term" value="F:actin filament binding"/>
    <property type="evidence" value="ECO:0007669"/>
    <property type="project" value="TreeGrafter"/>
</dbReference>
<dbReference type="InterPro" id="IPR042276">
    <property type="entry name" value="CapZ_alpha/beta_2"/>
</dbReference>
<dbReference type="RefSeq" id="XP_060454759.1">
    <property type="nucleotide sequence ID" value="XM_060597914.1"/>
</dbReference>
<feature type="compositionally biased region" description="Basic and acidic residues" evidence="3">
    <location>
        <begin position="217"/>
        <end position="241"/>
    </location>
</feature>
<dbReference type="Pfam" id="PF01267">
    <property type="entry name" value="F-actin_cap_A"/>
    <property type="match status" value="2"/>
</dbReference>
<keyword evidence="1" id="KW-0117">Actin capping</keyword>
<sequence length="456" mass="50221">MSDLTTEERIKLAVSFIEQSPPGEVNDVVNAIRTIIGDDDALMPHAVPALRAYNLAQLQVVNHPASEGVDAHSSLLSDATLVPNTSPERFYDHVAARTFMFDHVTLLPGDYQPITLPEADEAFRAALADSLGNYARNHFPSGHASVSTDRIPLPVIQPESEQTGRKEEESTPLVARTPLPEDEVDAEGGMQALEEEVEAVSRADEMEEMEDEEVESERDIPGRVEDNPTPEDGPHVPRTQDEVDAEGGMEALDEEIDEVSAEQAKRDEKETEKEMEKETETETEQALTADDAEDAREADEASPAAESSPVPPAPVYTPLENPTFTLEIVGNRFNPSNFWTGRWRTRWVVDRAAKSVAGTIRVDVHYYEQGNVQLTTEHRASFVLPEGEDAVLASAIVSSIARIETEYQLELGVVYSGLGDKAFRALRRALPVTRQRVDWDKVSGYSIGSDLSKAFA</sequence>
<dbReference type="PRINTS" id="PR00191">
    <property type="entry name" value="FACTINCAPA"/>
</dbReference>
<evidence type="ECO:0008006" key="6">
    <source>
        <dbReference type="Google" id="ProtNLM"/>
    </source>
</evidence>
<dbReference type="EMBL" id="AP028213">
    <property type="protein sequence ID" value="BEI89493.1"/>
    <property type="molecule type" value="Genomic_DNA"/>
</dbReference>
<dbReference type="GO" id="GO:0008290">
    <property type="term" value="C:F-actin capping protein complex"/>
    <property type="evidence" value="ECO:0007669"/>
    <property type="project" value="InterPro"/>
</dbReference>
<evidence type="ECO:0000256" key="2">
    <source>
        <dbReference type="ARBA" id="ARBA00023203"/>
    </source>
</evidence>
<feature type="compositionally biased region" description="Basic and acidic residues" evidence="3">
    <location>
        <begin position="263"/>
        <end position="280"/>
    </location>
</feature>
<dbReference type="GO" id="GO:0051016">
    <property type="term" value="P:barbed-end actin filament capping"/>
    <property type="evidence" value="ECO:0007669"/>
    <property type="project" value="InterPro"/>
</dbReference>
<organism evidence="4 5">
    <name type="scientific">Cutaneotrichosporon cavernicola</name>
    <dbReference type="NCBI Taxonomy" id="279322"/>
    <lineage>
        <taxon>Eukaryota</taxon>
        <taxon>Fungi</taxon>
        <taxon>Dikarya</taxon>
        <taxon>Basidiomycota</taxon>
        <taxon>Agaricomycotina</taxon>
        <taxon>Tremellomycetes</taxon>
        <taxon>Trichosporonales</taxon>
        <taxon>Trichosporonaceae</taxon>
        <taxon>Cutaneotrichosporon</taxon>
    </lineage>
</organism>
<proteinExistence type="predicted"/>
<dbReference type="InterPro" id="IPR037282">
    <property type="entry name" value="CapZ_alpha/beta"/>
</dbReference>
<dbReference type="AlphaFoldDB" id="A0AA48IIL7"/>
<gene>
    <name evidence="4" type="primary">CAP1</name>
    <name evidence="4" type="ORF">CcaverHIS019_0208550</name>
</gene>
<dbReference type="Proteomes" id="UP001233271">
    <property type="component" value="Chromosome 2"/>
</dbReference>
<dbReference type="GO" id="GO:0030036">
    <property type="term" value="P:actin cytoskeleton organization"/>
    <property type="evidence" value="ECO:0007669"/>
    <property type="project" value="TreeGrafter"/>
</dbReference>
<dbReference type="Gene3D" id="3.30.1140.60">
    <property type="entry name" value="F-actin capping protein, alpha subunit"/>
    <property type="match status" value="1"/>
</dbReference>
<feature type="compositionally biased region" description="Acidic residues" evidence="3">
    <location>
        <begin position="205"/>
        <end position="216"/>
    </location>
</feature>
<protein>
    <recommendedName>
        <fullName evidence="6">F-actin-capping protein subunit alpha</fullName>
    </recommendedName>
</protein>
<reference evidence="4" key="1">
    <citation type="journal article" date="2023" name="BMC Genomics">
        <title>Chromosome-level genome assemblies of Cutaneotrichosporon spp. (Trichosporonales, Basidiomycota) reveal imbalanced evolution between nucleotide sequences and chromosome synteny.</title>
        <authorList>
            <person name="Kobayashi Y."/>
            <person name="Kayamori A."/>
            <person name="Aoki K."/>
            <person name="Shiwa Y."/>
            <person name="Matsutani M."/>
            <person name="Fujita N."/>
            <person name="Sugita T."/>
            <person name="Iwasaki W."/>
            <person name="Tanaka N."/>
            <person name="Takashima M."/>
        </authorList>
    </citation>
    <scope>NUCLEOTIDE SEQUENCE</scope>
    <source>
        <strain evidence="4">HIS019</strain>
    </source>
</reference>
<evidence type="ECO:0000313" key="5">
    <source>
        <dbReference type="Proteomes" id="UP001233271"/>
    </source>
</evidence>
<feature type="compositionally biased region" description="Acidic residues" evidence="3">
    <location>
        <begin position="242"/>
        <end position="260"/>
    </location>
</feature>
<dbReference type="PANTHER" id="PTHR10653">
    <property type="entry name" value="F-ACTIN-CAPPING PROTEIN SUBUNIT ALPHA"/>
    <property type="match status" value="1"/>
</dbReference>
<evidence type="ECO:0000256" key="3">
    <source>
        <dbReference type="SAM" id="MobiDB-lite"/>
    </source>
</evidence>
<name>A0AA48IIL7_9TREE</name>
<accession>A0AA48IIL7</accession>
<dbReference type="InterPro" id="IPR002189">
    <property type="entry name" value="CapZ_alpha"/>
</dbReference>
<dbReference type="KEGG" id="ccac:CcaHIS019_0208550"/>
<dbReference type="GeneID" id="85493364"/>
<keyword evidence="5" id="KW-1185">Reference proteome</keyword>
<dbReference type="Gene3D" id="3.90.1150.210">
    <property type="entry name" value="F-actin capping protein, beta subunit"/>
    <property type="match status" value="1"/>
</dbReference>
<feature type="region of interest" description="Disordered" evidence="3">
    <location>
        <begin position="143"/>
        <end position="318"/>
    </location>
</feature>
<dbReference type="PANTHER" id="PTHR10653:SF0">
    <property type="entry name" value="F-ACTIN-CAPPING PROTEIN SUBUNIT ALPHA"/>
    <property type="match status" value="1"/>
</dbReference>
<keyword evidence="2" id="KW-0009">Actin-binding</keyword>
<dbReference type="SUPFAM" id="SSF90096">
    <property type="entry name" value="Subunits of heterodimeric actin filament capping protein Capz"/>
    <property type="match status" value="1"/>
</dbReference>
<dbReference type="GO" id="GO:0030479">
    <property type="term" value="C:actin cortical patch"/>
    <property type="evidence" value="ECO:0007669"/>
    <property type="project" value="TreeGrafter"/>
</dbReference>